<evidence type="ECO:0000313" key="5">
    <source>
        <dbReference type="EMBL" id="WOH39497.1"/>
    </source>
</evidence>
<reference evidence="5 6" key="1">
    <citation type="submission" date="2023-09" db="EMBL/GenBank/DDBJ databases">
        <authorList>
            <person name="Qi X."/>
        </authorList>
    </citation>
    <scope>NUCLEOTIDE SEQUENCE [LARGE SCALE GENOMIC DNA]</scope>
    <source>
        <strain evidence="5 6">S1-1</strain>
    </source>
</reference>
<accession>A0ABZ0GU46</accession>
<organism evidence="5 6">
    <name type="scientific">Thalassotalea fonticola</name>
    <dbReference type="NCBI Taxonomy" id="3065649"/>
    <lineage>
        <taxon>Bacteria</taxon>
        <taxon>Pseudomonadati</taxon>
        <taxon>Pseudomonadota</taxon>
        <taxon>Gammaproteobacteria</taxon>
        <taxon>Alteromonadales</taxon>
        <taxon>Colwelliaceae</taxon>
        <taxon>Thalassotalea</taxon>
    </lineage>
</organism>
<dbReference type="EMBL" id="CP136600">
    <property type="protein sequence ID" value="WOH39497.1"/>
    <property type="molecule type" value="Genomic_DNA"/>
</dbReference>
<protein>
    <submittedName>
        <fullName evidence="5">Sulfatase-like hydrolase/transferase</fullName>
    </submittedName>
</protein>
<feature type="signal peptide" evidence="3">
    <location>
        <begin position="1"/>
        <end position="25"/>
    </location>
</feature>
<proteinExistence type="inferred from homology"/>
<keyword evidence="3" id="KW-0732">Signal</keyword>
<dbReference type="InterPro" id="IPR050738">
    <property type="entry name" value="Sulfatase"/>
</dbReference>
<dbReference type="SUPFAM" id="SSF53649">
    <property type="entry name" value="Alkaline phosphatase-like"/>
    <property type="match status" value="1"/>
</dbReference>
<evidence type="ECO:0000256" key="2">
    <source>
        <dbReference type="ARBA" id="ARBA00022801"/>
    </source>
</evidence>
<dbReference type="InterPro" id="IPR017850">
    <property type="entry name" value="Alkaline_phosphatase_core_sf"/>
</dbReference>
<dbReference type="Gene3D" id="3.30.1120.10">
    <property type="match status" value="1"/>
</dbReference>
<feature type="chain" id="PRO_5046330944" evidence="3">
    <location>
        <begin position="26"/>
        <end position="499"/>
    </location>
</feature>
<evidence type="ECO:0000256" key="1">
    <source>
        <dbReference type="ARBA" id="ARBA00008779"/>
    </source>
</evidence>
<comment type="similarity">
    <text evidence="1">Belongs to the sulfatase family.</text>
</comment>
<evidence type="ECO:0000313" key="6">
    <source>
        <dbReference type="Proteomes" id="UP001301442"/>
    </source>
</evidence>
<dbReference type="Pfam" id="PF00884">
    <property type="entry name" value="Sulfatase"/>
    <property type="match status" value="1"/>
</dbReference>
<sequence>MMKLNKGFKAMLTLTALVISSTVVAGVKSEGSRPNIILMMADDLGYGDTGFNGHKIIQTPNLDQIAKEGAIMTNFHAGGPVCSPTRGTYLTGRHYFRYGIFGANVGHLPKQEITIAEILKDKGYTTGHFGKWHLGTLSKTDSPKGPSRKPVENYSPAAWHGYDQSFVVESSIATWVDPKAVKKQGKQKKDKNPFYENGVALDMDDVSLKGGAGKIVMDRVLPFIEGAVANKQPFFTVIWFNAPHAPVQASPEHHKFYTDKGVKDGVAHYYGSITEMDEQIGRLRAELERLGVADNTLITFTSDNGPEGKVSAAQTDKVKKGKDRYAGETDGLRGRKRSLFEGGVRVPTVAVWPGKIKPNTIMPQQSSTLDYLPTMADLVNYKMPDNRPIDGVSLLPLLSGADSNFKRSKPIPFRHRNSATLIDGDFKLVLSIGKKATKEELYNMVDDRAENKDIIAQHPERASAMRKQLEAFLVSAKQSHSGSDYNDHNFKPVDVWPKK</sequence>
<dbReference type="InterPro" id="IPR000917">
    <property type="entry name" value="Sulfatase_N"/>
</dbReference>
<dbReference type="PANTHER" id="PTHR42693">
    <property type="entry name" value="ARYLSULFATASE FAMILY MEMBER"/>
    <property type="match status" value="1"/>
</dbReference>
<name>A0ABZ0GU46_9GAMM</name>
<feature type="domain" description="Sulfatase N-terminal" evidence="4">
    <location>
        <begin position="34"/>
        <end position="380"/>
    </location>
</feature>
<evidence type="ECO:0000259" key="4">
    <source>
        <dbReference type="Pfam" id="PF00884"/>
    </source>
</evidence>
<dbReference type="PANTHER" id="PTHR42693:SF53">
    <property type="entry name" value="ENDO-4-O-SULFATASE"/>
    <property type="match status" value="1"/>
</dbReference>
<keyword evidence="6" id="KW-1185">Reference proteome</keyword>
<keyword evidence="2" id="KW-0378">Hydrolase</keyword>
<dbReference type="Proteomes" id="UP001301442">
    <property type="component" value="Chromosome"/>
</dbReference>
<evidence type="ECO:0000256" key="3">
    <source>
        <dbReference type="SAM" id="SignalP"/>
    </source>
</evidence>
<dbReference type="Gene3D" id="3.40.720.10">
    <property type="entry name" value="Alkaline Phosphatase, subunit A"/>
    <property type="match status" value="1"/>
</dbReference>
<dbReference type="RefSeq" id="WP_348398263.1">
    <property type="nucleotide sequence ID" value="NZ_CP136600.1"/>
</dbReference>
<gene>
    <name evidence="5" type="ORF">RI844_09780</name>
</gene>